<evidence type="ECO:0000313" key="2">
    <source>
        <dbReference type="EMBL" id="KIK07748.1"/>
    </source>
</evidence>
<reference evidence="3" key="2">
    <citation type="submission" date="2015-01" db="EMBL/GenBank/DDBJ databases">
        <title>Evolutionary Origins and Diversification of the Mycorrhizal Mutualists.</title>
        <authorList>
            <consortium name="DOE Joint Genome Institute"/>
            <consortium name="Mycorrhizal Genomics Consortium"/>
            <person name="Kohler A."/>
            <person name="Kuo A."/>
            <person name="Nagy L.G."/>
            <person name="Floudas D."/>
            <person name="Copeland A."/>
            <person name="Barry K.W."/>
            <person name="Cichocki N."/>
            <person name="Veneault-Fourrey C."/>
            <person name="LaButti K."/>
            <person name="Lindquist E.A."/>
            <person name="Lipzen A."/>
            <person name="Lundell T."/>
            <person name="Morin E."/>
            <person name="Murat C."/>
            <person name="Riley R."/>
            <person name="Ohm R."/>
            <person name="Sun H."/>
            <person name="Tunlid A."/>
            <person name="Henrissat B."/>
            <person name="Grigoriev I.V."/>
            <person name="Hibbett D.S."/>
            <person name="Martin F."/>
        </authorList>
    </citation>
    <scope>NUCLEOTIDE SEQUENCE [LARGE SCALE GENOMIC DNA]</scope>
    <source>
        <strain evidence="3">LaAM-08-1</strain>
    </source>
</reference>
<dbReference type="AlphaFoldDB" id="A0A0C9YI68"/>
<proteinExistence type="predicted"/>
<keyword evidence="3" id="KW-1185">Reference proteome</keyword>
<evidence type="ECO:0000256" key="1">
    <source>
        <dbReference type="SAM" id="MobiDB-lite"/>
    </source>
</evidence>
<dbReference type="EMBL" id="KN838545">
    <property type="protein sequence ID" value="KIK07748.1"/>
    <property type="molecule type" value="Genomic_DNA"/>
</dbReference>
<feature type="region of interest" description="Disordered" evidence="1">
    <location>
        <begin position="1"/>
        <end position="20"/>
    </location>
</feature>
<evidence type="ECO:0000313" key="3">
    <source>
        <dbReference type="Proteomes" id="UP000054477"/>
    </source>
</evidence>
<gene>
    <name evidence="2" type="ORF">K443DRAFT_673013</name>
</gene>
<sequence length="118" mass="13129">MLAPPPYVDSSKFPSNEEADKLEGGRCWKKAFTGPILGNGLTWMTINHMRTVAMVCKVSGAYFTVKIVRPGFIHMEETEDETEWTLEDILKLPGGYRVGGLGWAKNKAGQEKNLDLPD</sequence>
<reference evidence="2 3" key="1">
    <citation type="submission" date="2014-04" db="EMBL/GenBank/DDBJ databases">
        <authorList>
            <consortium name="DOE Joint Genome Institute"/>
            <person name="Kuo A."/>
            <person name="Kohler A."/>
            <person name="Nagy L.G."/>
            <person name="Floudas D."/>
            <person name="Copeland A."/>
            <person name="Barry K.W."/>
            <person name="Cichocki N."/>
            <person name="Veneault-Fourrey C."/>
            <person name="LaButti K."/>
            <person name="Lindquist E.A."/>
            <person name="Lipzen A."/>
            <person name="Lundell T."/>
            <person name="Morin E."/>
            <person name="Murat C."/>
            <person name="Sun H."/>
            <person name="Tunlid A."/>
            <person name="Henrissat B."/>
            <person name="Grigoriev I.V."/>
            <person name="Hibbett D.S."/>
            <person name="Martin F."/>
            <person name="Nordberg H.P."/>
            <person name="Cantor M.N."/>
            <person name="Hua S.X."/>
        </authorList>
    </citation>
    <scope>NUCLEOTIDE SEQUENCE [LARGE SCALE GENOMIC DNA]</scope>
    <source>
        <strain evidence="2 3">LaAM-08-1</strain>
    </source>
</reference>
<dbReference type="HOGENOM" id="CLU_2277947_0_0_1"/>
<dbReference type="Proteomes" id="UP000054477">
    <property type="component" value="Unassembled WGS sequence"/>
</dbReference>
<name>A0A0C9YI68_9AGAR</name>
<organism evidence="2 3">
    <name type="scientific">Laccaria amethystina LaAM-08-1</name>
    <dbReference type="NCBI Taxonomy" id="1095629"/>
    <lineage>
        <taxon>Eukaryota</taxon>
        <taxon>Fungi</taxon>
        <taxon>Dikarya</taxon>
        <taxon>Basidiomycota</taxon>
        <taxon>Agaricomycotina</taxon>
        <taxon>Agaricomycetes</taxon>
        <taxon>Agaricomycetidae</taxon>
        <taxon>Agaricales</taxon>
        <taxon>Agaricineae</taxon>
        <taxon>Hydnangiaceae</taxon>
        <taxon>Laccaria</taxon>
    </lineage>
</organism>
<protein>
    <submittedName>
        <fullName evidence="2">Uncharacterized protein</fullName>
    </submittedName>
</protein>
<accession>A0A0C9YI68</accession>